<reference evidence="2 3" key="1">
    <citation type="submission" date="2021-01" db="EMBL/GenBank/DDBJ databases">
        <title>Whole genome shotgun sequence of Microbispora amethystogenes NBRC 101907.</title>
        <authorList>
            <person name="Komaki H."/>
            <person name="Tamura T."/>
        </authorList>
    </citation>
    <scope>NUCLEOTIDE SEQUENCE [LARGE SCALE GENOMIC DNA]</scope>
    <source>
        <strain evidence="2 3">NBRC 101907</strain>
    </source>
</reference>
<dbReference type="Proteomes" id="UP000651728">
    <property type="component" value="Unassembled WGS sequence"/>
</dbReference>
<dbReference type="RefSeq" id="WP_204285513.1">
    <property type="nucleotide sequence ID" value="NZ_BAABEJ010000004.1"/>
</dbReference>
<evidence type="ECO:0000259" key="1">
    <source>
        <dbReference type="Pfam" id="PF11695"/>
    </source>
</evidence>
<evidence type="ECO:0000313" key="3">
    <source>
        <dbReference type="Proteomes" id="UP000651728"/>
    </source>
</evidence>
<name>A0ABQ4FBY4_9ACTN</name>
<comment type="caution">
    <text evidence="2">The sequence shown here is derived from an EMBL/GenBank/DDBJ whole genome shotgun (WGS) entry which is preliminary data.</text>
</comment>
<keyword evidence="3" id="KW-1185">Reference proteome</keyword>
<dbReference type="SUPFAM" id="SSF54909">
    <property type="entry name" value="Dimeric alpha+beta barrel"/>
    <property type="match status" value="1"/>
</dbReference>
<dbReference type="EMBL" id="BOOB01000017">
    <property type="protein sequence ID" value="GIH32335.1"/>
    <property type="molecule type" value="Genomic_DNA"/>
</dbReference>
<feature type="domain" description="DUF3291" evidence="1">
    <location>
        <begin position="3"/>
        <end position="140"/>
    </location>
</feature>
<proteinExistence type="predicted"/>
<gene>
    <name evidence="2" type="ORF">Mam01_24990</name>
</gene>
<sequence length="163" mass="18651">MHLAQLNIARLREPIDSPALTGFLEALEPIYQVSDSAPGFVWRLQEGDLATDLIQYEDDRLLLVNLSVWESRETLWNFAYRSAHLEVMRRRREWFHRMAEPYMVLWWVPEGHLPTVDEAMARLSVLRAEGAGPEAFTFREFYGAVDQCSSVNAGGEGPRGSAR</sequence>
<evidence type="ECO:0000313" key="2">
    <source>
        <dbReference type="EMBL" id="GIH32335.1"/>
    </source>
</evidence>
<protein>
    <recommendedName>
        <fullName evidence="1">DUF3291 domain-containing protein</fullName>
    </recommendedName>
</protein>
<dbReference type="InterPro" id="IPR021708">
    <property type="entry name" value="DUF3291"/>
</dbReference>
<organism evidence="2 3">
    <name type="scientific">Microbispora amethystogenes</name>
    <dbReference type="NCBI Taxonomy" id="1427754"/>
    <lineage>
        <taxon>Bacteria</taxon>
        <taxon>Bacillati</taxon>
        <taxon>Actinomycetota</taxon>
        <taxon>Actinomycetes</taxon>
        <taxon>Streptosporangiales</taxon>
        <taxon>Streptosporangiaceae</taxon>
        <taxon>Microbispora</taxon>
    </lineage>
</organism>
<dbReference type="InterPro" id="IPR011008">
    <property type="entry name" value="Dimeric_a/b-barrel"/>
</dbReference>
<accession>A0ABQ4FBY4</accession>
<dbReference type="Pfam" id="PF11695">
    <property type="entry name" value="DUF3291"/>
    <property type="match status" value="1"/>
</dbReference>